<name>A0A3N1NF70_9GAMM</name>
<comment type="caution">
    <text evidence="2">The sequence shown here is derived from an EMBL/GenBank/DDBJ whole genome shotgun (WGS) entry which is preliminary data.</text>
</comment>
<dbReference type="AlphaFoldDB" id="A0A3N1NF70"/>
<dbReference type="Proteomes" id="UP000273643">
    <property type="component" value="Unassembled WGS sequence"/>
</dbReference>
<dbReference type="SUPFAM" id="SSF53850">
    <property type="entry name" value="Periplasmic binding protein-like II"/>
    <property type="match status" value="1"/>
</dbReference>
<protein>
    <submittedName>
        <fullName evidence="2">ABC-type amino acid transport substrate-binding protein</fullName>
    </submittedName>
</protein>
<feature type="chain" id="PRO_5018170926" evidence="1">
    <location>
        <begin position="23"/>
        <end position="406"/>
    </location>
</feature>
<evidence type="ECO:0000313" key="3">
    <source>
        <dbReference type="Proteomes" id="UP000273643"/>
    </source>
</evidence>
<evidence type="ECO:0000256" key="1">
    <source>
        <dbReference type="SAM" id="SignalP"/>
    </source>
</evidence>
<feature type="signal peptide" evidence="1">
    <location>
        <begin position="1"/>
        <end position="22"/>
    </location>
</feature>
<reference evidence="2 3" key="1">
    <citation type="submission" date="2018-11" db="EMBL/GenBank/DDBJ databases">
        <title>Genomic Encyclopedia of Type Strains, Phase IV (KMG-IV): sequencing the most valuable type-strain genomes for metagenomic binning, comparative biology and taxonomic classification.</title>
        <authorList>
            <person name="Goeker M."/>
        </authorList>
    </citation>
    <scope>NUCLEOTIDE SEQUENCE [LARGE SCALE GENOMIC DNA]</scope>
    <source>
        <strain evidence="2 3">DSM 16974</strain>
    </source>
</reference>
<gene>
    <name evidence="2" type="ORF">EDC38_2782</name>
</gene>
<dbReference type="RefSeq" id="WP_123639161.1">
    <property type="nucleotide sequence ID" value="NZ_JBHYFO010000006.1"/>
</dbReference>
<dbReference type="Gene3D" id="3.30.450.20">
    <property type="entry name" value="PAS domain"/>
    <property type="match status" value="1"/>
</dbReference>
<keyword evidence="3" id="KW-1185">Reference proteome</keyword>
<dbReference type="Gene3D" id="3.40.190.10">
    <property type="entry name" value="Periplasmic binding protein-like II"/>
    <property type="match status" value="2"/>
</dbReference>
<evidence type="ECO:0000313" key="2">
    <source>
        <dbReference type="EMBL" id="ROQ18554.1"/>
    </source>
</evidence>
<dbReference type="OrthoDB" id="195732at2"/>
<dbReference type="EMBL" id="RJUK01000002">
    <property type="protein sequence ID" value="ROQ18554.1"/>
    <property type="molecule type" value="Genomic_DNA"/>
</dbReference>
<sequence length="406" mass="45890">MSIVFPRLGAFVVWIASLPVFAANVQLGTNVSDFEQFYNRGGGSVEHIQCIFDHLGYTPEIQRMPWRRARQEVSTGKIDGFFTAIHTPEVDKYATLSAPLLLENWYWYWAAGTEAPDQWRNGGIRVGAILGSHQAVWLDQQGYPVHMRINSLPQLIKLLLSGRIDAFIADRDHMRAAVEALGVDINQYQERFLRYMPLGVYFGDEFLTARPEFLKAFNRHIIECTESGFVMSALEQAELHSWLSPLLSEWQRTPGLVAALKAQNRHHTDLAQEALVQMDQAWQEAFREGAYGEVQSWLDQVLSDRLRALAVDADGRITEVILTDLKGLNVAVSDMTSDYWQGDEAKFQRAIALSAGQLNFEPVEYDESTRRFQVHVSQPVKDPDTGELLGMLIVGVDVDKALSRPH</sequence>
<organism evidence="2 3">
    <name type="scientific">Marinimicrobium koreense</name>
    <dbReference type="NCBI Taxonomy" id="306545"/>
    <lineage>
        <taxon>Bacteria</taxon>
        <taxon>Pseudomonadati</taxon>
        <taxon>Pseudomonadota</taxon>
        <taxon>Gammaproteobacteria</taxon>
        <taxon>Cellvibrionales</taxon>
        <taxon>Cellvibrionaceae</taxon>
        <taxon>Marinimicrobium</taxon>
    </lineage>
</organism>
<keyword evidence="1" id="KW-0732">Signal</keyword>
<accession>A0A3N1NF70</accession>
<proteinExistence type="predicted"/>